<dbReference type="PROSITE" id="PS50887">
    <property type="entry name" value="GGDEF"/>
    <property type="match status" value="1"/>
</dbReference>
<dbReference type="SUPFAM" id="SSF141868">
    <property type="entry name" value="EAL domain-like"/>
    <property type="match status" value="1"/>
</dbReference>
<dbReference type="SMART" id="SM00267">
    <property type="entry name" value="GGDEF"/>
    <property type="match status" value="1"/>
</dbReference>
<dbReference type="SMART" id="SM00052">
    <property type="entry name" value="EAL"/>
    <property type="match status" value="1"/>
</dbReference>
<dbReference type="CDD" id="cd01949">
    <property type="entry name" value="GGDEF"/>
    <property type="match status" value="1"/>
</dbReference>
<dbReference type="CDD" id="cd01948">
    <property type="entry name" value="EAL"/>
    <property type="match status" value="1"/>
</dbReference>
<gene>
    <name evidence="4" type="ORF">ACFO4O_01855</name>
</gene>
<dbReference type="Proteomes" id="UP001595897">
    <property type="component" value="Unassembled WGS sequence"/>
</dbReference>
<name>A0ABV9LTA7_9ALTE</name>
<dbReference type="Gene3D" id="3.30.70.270">
    <property type="match status" value="1"/>
</dbReference>
<comment type="caution">
    <text evidence="4">The sequence shown here is derived from an EMBL/GenBank/DDBJ whole genome shotgun (WGS) entry which is preliminary data.</text>
</comment>
<dbReference type="PROSITE" id="PS50883">
    <property type="entry name" value="EAL"/>
    <property type="match status" value="1"/>
</dbReference>
<dbReference type="CDD" id="cd00130">
    <property type="entry name" value="PAS"/>
    <property type="match status" value="1"/>
</dbReference>
<evidence type="ECO:0000313" key="5">
    <source>
        <dbReference type="Proteomes" id="UP001595897"/>
    </source>
</evidence>
<dbReference type="NCBIfam" id="TIGR00254">
    <property type="entry name" value="GGDEF"/>
    <property type="match status" value="1"/>
</dbReference>
<dbReference type="InterPro" id="IPR029787">
    <property type="entry name" value="Nucleotide_cyclase"/>
</dbReference>
<protein>
    <submittedName>
        <fullName evidence="4">Bifunctional diguanylate cyclase/phosphodiesterase</fullName>
    </submittedName>
</protein>
<proteinExistence type="predicted"/>
<dbReference type="InterPro" id="IPR000014">
    <property type="entry name" value="PAS"/>
</dbReference>
<dbReference type="Pfam" id="PF00563">
    <property type="entry name" value="EAL"/>
    <property type="match status" value="1"/>
</dbReference>
<evidence type="ECO:0000259" key="2">
    <source>
        <dbReference type="PROSITE" id="PS50883"/>
    </source>
</evidence>
<dbReference type="InterPro" id="IPR043128">
    <property type="entry name" value="Rev_trsase/Diguanyl_cyclase"/>
</dbReference>
<dbReference type="PANTHER" id="PTHR44757">
    <property type="entry name" value="DIGUANYLATE CYCLASE DGCP"/>
    <property type="match status" value="1"/>
</dbReference>
<dbReference type="InterPro" id="IPR035919">
    <property type="entry name" value="EAL_sf"/>
</dbReference>
<reference evidence="5" key="1">
    <citation type="journal article" date="2019" name="Int. J. Syst. Evol. Microbiol.">
        <title>The Global Catalogue of Microorganisms (GCM) 10K type strain sequencing project: providing services to taxonomists for standard genome sequencing and annotation.</title>
        <authorList>
            <consortium name="The Broad Institute Genomics Platform"/>
            <consortium name="The Broad Institute Genome Sequencing Center for Infectious Disease"/>
            <person name="Wu L."/>
            <person name="Ma J."/>
        </authorList>
    </citation>
    <scope>NUCLEOTIDE SEQUENCE [LARGE SCALE GENOMIC DNA]</scope>
    <source>
        <strain evidence="5">KACC 12507</strain>
    </source>
</reference>
<sequence length="610" mass="68445">MFSHLCEIENTYSELGTCVTQLTQPRQAVDLFSANTQNGKKSANLRYKASRNSQTQAIHPDVKNEMLEQLLEQSQHALVVVNGDRHIIQINRAFEQITGYQEDDVIGVNASFLCSNAHDKGFYTQIWNELLHFGFWEGEINSTRKNGEIYSQAMSIKAYPREATEPEYFIAMFKDVSKQIAQTTKLSNLAFFDQLTGCGNRALYMASVTSLIDAQPTSPFTVFLLNIDFFKLVNNSHGHEIGNALLKAIVVRLSNVLGEQNTIFRLSSDEFLILLPDESDESAQSIAAEVIDALQIPFDIQGSQIDISTSMGVARYPQHANSAVNLLNRSNIALKNAKQYARGTFLVFAKSMLETSNRSALIERHLNQAISRNELWLAFMPQINCSTEECNRAEVLLRWDCKALGEVMPNEFIPIAEKSGLINTITAFVLQETLAHIRKLNAISSKRFILSFNATIHDLRKPLFFDKLIHILCENKDICHQLVCELTESTFAEDIDVVRANLGRLKALGVSISIDDFGTCYSSLSYLKDLPVDEVKIDQTFTRNLLIDSKQEKIYAAICQLSQSLNLSCVAEGVESRAQLNWLVDAGCDYSQGYLHCAPKMFSSFVSLYA</sequence>
<dbReference type="Pfam" id="PF00990">
    <property type="entry name" value="GGDEF"/>
    <property type="match status" value="1"/>
</dbReference>
<dbReference type="NCBIfam" id="TIGR00229">
    <property type="entry name" value="sensory_box"/>
    <property type="match status" value="1"/>
</dbReference>
<dbReference type="PANTHER" id="PTHR44757:SF2">
    <property type="entry name" value="BIOFILM ARCHITECTURE MAINTENANCE PROTEIN MBAA"/>
    <property type="match status" value="1"/>
</dbReference>
<dbReference type="SUPFAM" id="SSF55785">
    <property type="entry name" value="PYP-like sensor domain (PAS domain)"/>
    <property type="match status" value="1"/>
</dbReference>
<feature type="domain" description="GGDEF" evidence="3">
    <location>
        <begin position="218"/>
        <end position="350"/>
    </location>
</feature>
<evidence type="ECO:0000259" key="3">
    <source>
        <dbReference type="PROSITE" id="PS50887"/>
    </source>
</evidence>
<evidence type="ECO:0000313" key="4">
    <source>
        <dbReference type="EMBL" id="MFC4698903.1"/>
    </source>
</evidence>
<feature type="domain" description="PAS" evidence="1">
    <location>
        <begin position="63"/>
        <end position="107"/>
    </location>
</feature>
<dbReference type="RefSeq" id="WP_382405588.1">
    <property type="nucleotide sequence ID" value="NZ_JBHSGU010000002.1"/>
</dbReference>
<dbReference type="SUPFAM" id="SSF55073">
    <property type="entry name" value="Nucleotide cyclase"/>
    <property type="match status" value="1"/>
</dbReference>
<dbReference type="SMART" id="SM00091">
    <property type="entry name" value="PAS"/>
    <property type="match status" value="1"/>
</dbReference>
<dbReference type="InterPro" id="IPR052155">
    <property type="entry name" value="Biofilm_reg_signaling"/>
</dbReference>
<keyword evidence="5" id="KW-1185">Reference proteome</keyword>
<organism evidence="4 5">
    <name type="scientific">Glaciecola siphonariae</name>
    <dbReference type="NCBI Taxonomy" id="521012"/>
    <lineage>
        <taxon>Bacteria</taxon>
        <taxon>Pseudomonadati</taxon>
        <taxon>Pseudomonadota</taxon>
        <taxon>Gammaproteobacteria</taxon>
        <taxon>Alteromonadales</taxon>
        <taxon>Alteromonadaceae</taxon>
        <taxon>Glaciecola</taxon>
    </lineage>
</organism>
<dbReference type="EMBL" id="JBHSGU010000002">
    <property type="protein sequence ID" value="MFC4698903.1"/>
    <property type="molecule type" value="Genomic_DNA"/>
</dbReference>
<feature type="domain" description="EAL" evidence="2">
    <location>
        <begin position="359"/>
        <end position="610"/>
    </location>
</feature>
<dbReference type="InterPro" id="IPR000160">
    <property type="entry name" value="GGDEF_dom"/>
</dbReference>
<dbReference type="Gene3D" id="3.30.450.20">
    <property type="entry name" value="PAS domain"/>
    <property type="match status" value="1"/>
</dbReference>
<dbReference type="Pfam" id="PF13426">
    <property type="entry name" value="PAS_9"/>
    <property type="match status" value="1"/>
</dbReference>
<dbReference type="Gene3D" id="3.20.20.450">
    <property type="entry name" value="EAL domain"/>
    <property type="match status" value="1"/>
</dbReference>
<accession>A0ABV9LTA7</accession>
<dbReference type="InterPro" id="IPR001633">
    <property type="entry name" value="EAL_dom"/>
</dbReference>
<dbReference type="InterPro" id="IPR035965">
    <property type="entry name" value="PAS-like_dom_sf"/>
</dbReference>
<evidence type="ECO:0000259" key="1">
    <source>
        <dbReference type="PROSITE" id="PS50112"/>
    </source>
</evidence>
<dbReference type="PROSITE" id="PS50112">
    <property type="entry name" value="PAS"/>
    <property type="match status" value="1"/>
</dbReference>